<keyword evidence="2 9" id="KW-0963">Cytoplasm</keyword>
<dbReference type="FunFam" id="3.40.50.620:FF:000056">
    <property type="entry name" value="Leucine--tRNA ligase"/>
    <property type="match status" value="1"/>
</dbReference>
<dbReference type="GO" id="GO:0005524">
    <property type="term" value="F:ATP binding"/>
    <property type="evidence" value="ECO:0007669"/>
    <property type="project" value="UniProtKB-UniRule"/>
</dbReference>
<dbReference type="InterPro" id="IPR025709">
    <property type="entry name" value="Leu_tRNA-synth_edit"/>
</dbReference>
<dbReference type="GO" id="GO:0004823">
    <property type="term" value="F:leucine-tRNA ligase activity"/>
    <property type="evidence" value="ECO:0007669"/>
    <property type="project" value="UniProtKB-UniRule"/>
</dbReference>
<keyword evidence="7 9" id="KW-0030">Aminoacyl-tRNA synthetase</keyword>
<comment type="catalytic activity">
    <reaction evidence="8 9">
        <text>tRNA(Leu) + L-leucine + ATP = L-leucyl-tRNA(Leu) + AMP + diphosphate</text>
        <dbReference type="Rhea" id="RHEA:11688"/>
        <dbReference type="Rhea" id="RHEA-COMP:9613"/>
        <dbReference type="Rhea" id="RHEA-COMP:9622"/>
        <dbReference type="ChEBI" id="CHEBI:30616"/>
        <dbReference type="ChEBI" id="CHEBI:33019"/>
        <dbReference type="ChEBI" id="CHEBI:57427"/>
        <dbReference type="ChEBI" id="CHEBI:78442"/>
        <dbReference type="ChEBI" id="CHEBI:78494"/>
        <dbReference type="ChEBI" id="CHEBI:456215"/>
        <dbReference type="EC" id="6.1.1.4"/>
    </reaction>
</comment>
<dbReference type="PANTHER" id="PTHR43740">
    <property type="entry name" value="LEUCYL-TRNA SYNTHETASE"/>
    <property type="match status" value="1"/>
</dbReference>
<sequence length="828" mass="93955">MAYDFARIEEKWQTFWEREGVFHVEAGGDRPKFYCLEMFPYPSGALHMGHLRNYSIGDLMARFLMMRGFNVLHPMGFDAFGLPAENAAIKYGVHPNDWTLSNIDHMTEQLKQMGCSYDWRRSVATCRPDYYRWTQWLFLQLYKAGLAYRRQAPVNWCDSCATVLANEQVVDGGHCWRCGTAVKKKSLTQWFLKITDYAQELLDDLDDLPGWPERVRIMQRHWIGRSEGVRLSFGLDGGDETIETFTTRIDTIYGVTFVALAAEHPLVQKLIDRSPDGRAMADFVASVTQKSEIERTAVGGEKEGLFTGFYAVSPVDGRRVPIYIANYILMDYGTGAIMGVPAHDERDFDFARKYGIPVIAVIRPADGPVPDGETMAVAFTEDGVQCNSGVFDGLPSAEALPRMALWFEERGWGKREINFRLRDWLLSRQRYWGAPIPIVYCDDCGMVPVPEEELPLQLPLDLLVSETTRNPLTTSDDWRKTTCPRCGRPALRETDTMDTFICSSWYFLRFASPFTDEAPFLKADTDYWMAVDQYIGGIEHACLHLIYARFFTKALADLGYLTVREPFSNLLTQGMVIKDGAKMSKSLGNVVDPNEIIKKYGADTARLFILFASPPEKDLDWSEQGVEGAHRFLRRVWRLVEDNLDRLLSAVSDPVAMGDLVCAERRSLKRKIHETIQSVTRDIDVERQFNTALARLMELTNALTAFRATDDVDGRLFREGVEVLLLCLSPVAPHLCEELWQMVGHETCLARESWPGVDSSALVVDGVTVVFQENGKLRERLQFPAGLSKEELEKRVLSDERVRARLEGRSVVKVIAVPDRLVNVVVRG</sequence>
<dbReference type="FunFam" id="3.40.50.620:FF:000003">
    <property type="entry name" value="Leucine--tRNA ligase"/>
    <property type="match status" value="1"/>
</dbReference>
<dbReference type="EC" id="6.1.1.4" evidence="9"/>
<dbReference type="RefSeq" id="WP_274372593.1">
    <property type="nucleotide sequence ID" value="NZ_CP072943.1"/>
</dbReference>
<evidence type="ECO:0000256" key="10">
    <source>
        <dbReference type="RuleBase" id="RU363035"/>
    </source>
</evidence>
<keyword evidence="16" id="KW-1185">Reference proteome</keyword>
<dbReference type="Gene3D" id="3.90.740.10">
    <property type="entry name" value="Valyl/Leucyl/Isoleucyl-tRNA synthetase, editing domain"/>
    <property type="match status" value="1"/>
</dbReference>
<dbReference type="InterPro" id="IPR002302">
    <property type="entry name" value="Leu-tRNA-ligase"/>
</dbReference>
<evidence type="ECO:0000259" key="14">
    <source>
        <dbReference type="Pfam" id="PF13603"/>
    </source>
</evidence>
<evidence type="ECO:0000313" key="15">
    <source>
        <dbReference type="EMBL" id="QTX31431.1"/>
    </source>
</evidence>
<feature type="domain" description="Aminoacyl-tRNA synthetase class Ia" evidence="11">
    <location>
        <begin position="421"/>
        <end position="622"/>
    </location>
</feature>
<dbReference type="EMBL" id="CP072943">
    <property type="protein sequence ID" value="QTX31431.1"/>
    <property type="molecule type" value="Genomic_DNA"/>
</dbReference>
<dbReference type="InterPro" id="IPR009008">
    <property type="entry name" value="Val/Leu/Ile-tRNA-synth_edit"/>
</dbReference>
<dbReference type="SUPFAM" id="SSF47323">
    <property type="entry name" value="Anticodon-binding domain of a subclass of class I aminoacyl-tRNA synthetases"/>
    <property type="match status" value="1"/>
</dbReference>
<dbReference type="Gene3D" id="3.40.50.620">
    <property type="entry name" value="HUPs"/>
    <property type="match status" value="2"/>
</dbReference>
<evidence type="ECO:0000259" key="12">
    <source>
        <dbReference type="Pfam" id="PF08264"/>
    </source>
</evidence>
<comment type="subcellular location">
    <subcellularLocation>
        <location evidence="9">Cytoplasm</location>
    </subcellularLocation>
</comment>
<dbReference type="GO" id="GO:0006429">
    <property type="term" value="P:leucyl-tRNA aminoacylation"/>
    <property type="evidence" value="ECO:0007669"/>
    <property type="project" value="UniProtKB-UniRule"/>
</dbReference>
<dbReference type="InterPro" id="IPR013155">
    <property type="entry name" value="M/V/L/I-tRNA-synth_anticd-bd"/>
</dbReference>
<dbReference type="Gene3D" id="1.10.730.10">
    <property type="entry name" value="Isoleucyl-tRNA Synthetase, Domain 1"/>
    <property type="match status" value="1"/>
</dbReference>
<evidence type="ECO:0000259" key="11">
    <source>
        <dbReference type="Pfam" id="PF00133"/>
    </source>
</evidence>
<dbReference type="Pfam" id="PF09334">
    <property type="entry name" value="tRNA-synt_1g"/>
    <property type="match status" value="1"/>
</dbReference>
<dbReference type="KEGG" id="aram:KAR29_08610"/>
<dbReference type="AlphaFoldDB" id="A0A9Q7ANK3"/>
<dbReference type="CDD" id="cd00812">
    <property type="entry name" value="LeuRS_core"/>
    <property type="match status" value="1"/>
</dbReference>
<feature type="domain" description="Methionyl/Valyl/Leucyl/Isoleucyl-tRNA synthetase anticodon-binding" evidence="12">
    <location>
        <begin position="668"/>
        <end position="790"/>
    </location>
</feature>
<dbReference type="Pfam" id="PF13603">
    <property type="entry name" value="tRNA-synt_1_2"/>
    <property type="match status" value="1"/>
</dbReference>
<keyword evidence="4 9" id="KW-0547">Nucleotide-binding</keyword>
<reference evidence="16" key="1">
    <citation type="submission" date="2021-04" db="EMBL/GenBank/DDBJ databases">
        <title>A novel Synergistetes isolate from a pyrite-forming mixed culture.</title>
        <authorList>
            <person name="Bunk B."/>
            <person name="Sproer C."/>
            <person name="Spring S."/>
            <person name="Pester M."/>
        </authorList>
    </citation>
    <scope>NUCLEOTIDE SEQUENCE [LARGE SCALE GENOMIC DNA]</scope>
    <source>
        <strain evidence="16">J.5.4.2-T.3.5.2</strain>
    </source>
</reference>
<organism evidence="15 16">
    <name type="scientific">Aminithiophilus ramosus</name>
    <dbReference type="NCBI Taxonomy" id="3029084"/>
    <lineage>
        <taxon>Bacteria</taxon>
        <taxon>Thermotogati</taxon>
        <taxon>Synergistota</taxon>
        <taxon>Synergistia</taxon>
        <taxon>Synergistales</taxon>
        <taxon>Aminithiophilaceae</taxon>
        <taxon>Aminithiophilus</taxon>
    </lineage>
</organism>
<gene>
    <name evidence="9" type="primary">leuS</name>
    <name evidence="15" type="ORF">KAR29_08610</name>
</gene>
<keyword evidence="3 9" id="KW-0436">Ligase</keyword>
<evidence type="ECO:0000256" key="2">
    <source>
        <dbReference type="ARBA" id="ARBA00022490"/>
    </source>
</evidence>
<name>A0A9Q7ANK3_9BACT</name>
<evidence type="ECO:0000256" key="9">
    <source>
        <dbReference type="HAMAP-Rule" id="MF_00049"/>
    </source>
</evidence>
<dbReference type="SUPFAM" id="SSF50677">
    <property type="entry name" value="ValRS/IleRS/LeuRS editing domain"/>
    <property type="match status" value="1"/>
</dbReference>
<dbReference type="Pfam" id="PF00133">
    <property type="entry name" value="tRNA-synt_1"/>
    <property type="match status" value="1"/>
</dbReference>
<dbReference type="InterPro" id="IPR014729">
    <property type="entry name" value="Rossmann-like_a/b/a_fold"/>
</dbReference>
<evidence type="ECO:0000256" key="1">
    <source>
        <dbReference type="ARBA" id="ARBA00005594"/>
    </source>
</evidence>
<dbReference type="InterPro" id="IPR015413">
    <property type="entry name" value="Methionyl/Leucyl_tRNA_Synth"/>
</dbReference>
<feature type="domain" description="Leucyl-tRNA synthetase editing" evidence="14">
    <location>
        <begin position="220"/>
        <end position="405"/>
    </location>
</feature>
<dbReference type="InterPro" id="IPR001412">
    <property type="entry name" value="aa-tRNA-synth_I_CS"/>
</dbReference>
<feature type="short sequence motif" description="'KMSKS' region" evidence="9">
    <location>
        <begin position="582"/>
        <end position="586"/>
    </location>
</feature>
<dbReference type="GO" id="GO:0002161">
    <property type="term" value="F:aminoacyl-tRNA deacylase activity"/>
    <property type="evidence" value="ECO:0007669"/>
    <property type="project" value="InterPro"/>
</dbReference>
<evidence type="ECO:0000259" key="13">
    <source>
        <dbReference type="Pfam" id="PF09334"/>
    </source>
</evidence>
<dbReference type="GO" id="GO:0005829">
    <property type="term" value="C:cytosol"/>
    <property type="evidence" value="ECO:0007669"/>
    <property type="project" value="TreeGrafter"/>
</dbReference>
<comment type="similarity">
    <text evidence="1 9 10">Belongs to the class-I aminoacyl-tRNA synthetase family.</text>
</comment>
<keyword evidence="6 9" id="KW-0648">Protein biosynthesis</keyword>
<proteinExistence type="inferred from homology"/>
<evidence type="ECO:0000313" key="16">
    <source>
        <dbReference type="Proteomes" id="UP000671879"/>
    </source>
</evidence>
<dbReference type="FunFam" id="1.10.730.10:FF:000011">
    <property type="entry name" value="Leucine--tRNA ligase chloroplastic/mitochondrial"/>
    <property type="match status" value="1"/>
</dbReference>
<dbReference type="Proteomes" id="UP000671879">
    <property type="component" value="Chromosome"/>
</dbReference>
<evidence type="ECO:0000256" key="5">
    <source>
        <dbReference type="ARBA" id="ARBA00022840"/>
    </source>
</evidence>
<evidence type="ECO:0000256" key="8">
    <source>
        <dbReference type="ARBA" id="ARBA00047469"/>
    </source>
</evidence>
<protein>
    <recommendedName>
        <fullName evidence="9">Leucine--tRNA ligase</fullName>
        <ecNumber evidence="9">6.1.1.4</ecNumber>
    </recommendedName>
    <alternativeName>
        <fullName evidence="9">Leucyl-tRNA synthetase</fullName>
        <shortName evidence="9">LeuRS</shortName>
    </alternativeName>
</protein>
<dbReference type="CDD" id="cd07958">
    <property type="entry name" value="Anticodon_Ia_Leu_BEm"/>
    <property type="match status" value="1"/>
</dbReference>
<evidence type="ECO:0000256" key="7">
    <source>
        <dbReference type="ARBA" id="ARBA00023146"/>
    </source>
</evidence>
<dbReference type="InterPro" id="IPR009080">
    <property type="entry name" value="tRNAsynth_Ia_anticodon-bd"/>
</dbReference>
<dbReference type="Gene3D" id="3.10.20.590">
    <property type="match status" value="1"/>
</dbReference>
<evidence type="ECO:0000256" key="3">
    <source>
        <dbReference type="ARBA" id="ARBA00022598"/>
    </source>
</evidence>
<dbReference type="SUPFAM" id="SSF52374">
    <property type="entry name" value="Nucleotidylyl transferase"/>
    <property type="match status" value="1"/>
</dbReference>
<dbReference type="NCBIfam" id="TIGR00396">
    <property type="entry name" value="leuS_bact"/>
    <property type="match status" value="1"/>
</dbReference>
<dbReference type="PRINTS" id="PR00985">
    <property type="entry name" value="TRNASYNTHLEU"/>
</dbReference>
<keyword evidence="5 9" id="KW-0067">ATP-binding</keyword>
<feature type="domain" description="Methionyl/Leucyl tRNA synthetase" evidence="13">
    <location>
        <begin position="39"/>
        <end position="181"/>
    </location>
</feature>
<dbReference type="HAMAP" id="MF_00049_B">
    <property type="entry name" value="Leu_tRNA_synth_B"/>
    <property type="match status" value="1"/>
</dbReference>
<dbReference type="Pfam" id="PF08264">
    <property type="entry name" value="Anticodon_1"/>
    <property type="match status" value="1"/>
</dbReference>
<dbReference type="PROSITE" id="PS00178">
    <property type="entry name" value="AA_TRNA_LIGASE_I"/>
    <property type="match status" value="1"/>
</dbReference>
<feature type="binding site" evidence="9">
    <location>
        <position position="585"/>
    </location>
    <ligand>
        <name>ATP</name>
        <dbReference type="ChEBI" id="CHEBI:30616"/>
    </ligand>
</feature>
<dbReference type="InterPro" id="IPR002300">
    <property type="entry name" value="aa-tRNA-synth_Ia"/>
</dbReference>
<evidence type="ECO:0000256" key="4">
    <source>
        <dbReference type="ARBA" id="ARBA00022741"/>
    </source>
</evidence>
<accession>A0A9Q7ANK3</accession>
<feature type="short sequence motif" description="'HIGH' region" evidence="9">
    <location>
        <begin position="40"/>
        <end position="50"/>
    </location>
</feature>
<dbReference type="PANTHER" id="PTHR43740:SF2">
    <property type="entry name" value="LEUCINE--TRNA LIGASE, MITOCHONDRIAL"/>
    <property type="match status" value="1"/>
</dbReference>
<evidence type="ECO:0000256" key="6">
    <source>
        <dbReference type="ARBA" id="ARBA00022917"/>
    </source>
</evidence>